<organism evidence="2 3">
    <name type="scientific">Favolaschia claudopus</name>
    <dbReference type="NCBI Taxonomy" id="2862362"/>
    <lineage>
        <taxon>Eukaryota</taxon>
        <taxon>Fungi</taxon>
        <taxon>Dikarya</taxon>
        <taxon>Basidiomycota</taxon>
        <taxon>Agaricomycotina</taxon>
        <taxon>Agaricomycetes</taxon>
        <taxon>Agaricomycetidae</taxon>
        <taxon>Agaricales</taxon>
        <taxon>Marasmiineae</taxon>
        <taxon>Mycenaceae</taxon>
        <taxon>Favolaschia</taxon>
    </lineage>
</organism>
<dbReference type="AlphaFoldDB" id="A0AAW0CCJ0"/>
<sequence length="635" mass="70323">MAALPALDALNALEQKLYHFSVNAEAIEADSDDHHVFFDLFTQICDIVRSYDVDDPSVDEVVSKANQILNQAVKIAYKDLEIDCLPSLAHSTEFPVLKGPQREKNVFSHRMSGALRILEDYFARKGGKSKESEDPSLKPRFPNDWNITHRPHPLTTPLSRFEDVNAILRQPASSLCSALYDARCEITSDTVIQPSGRLSISPSCLAVTGTGGWKNRTPMLTYYLFDDTKPLNAHHARVGLSDLAFHSAIDESKKLIFVADRSRVKSYAWADAQSGKVFEDGFATHTLKCGNYDGPLHVPSSGRRLIRAGKGGAAVWDMDGLETHGPSGNERIGAEIDIFDSWRDETDNIEESAGSDSTTIISFADRQLAPAVWNAHPNTPAAMLCASDVDRSNGDCSVVSLDLEHGGKTVSRYLGASGETRAFSTSTGNANIFVTAASDGYARLYDCRTPLPVLTLRSGSGDDDCSGVIFVHPDGIPTVFTGSGHGQVIRLWDVRARKLVYELSTGNNAVVSMAWDEPRSCLYVSTACDYMDRMGDNFGYRRAKVTRRRRKGGETSEAEEDEEEEEEEEDEYDSDEYDYDGPCWPKNAAFAEDYFGHLFDAGDHCIFRYAFKDQPDPSILPRYGDARVDNDRYGW</sequence>
<evidence type="ECO:0000313" key="3">
    <source>
        <dbReference type="Proteomes" id="UP001362999"/>
    </source>
</evidence>
<reference evidence="2 3" key="1">
    <citation type="journal article" date="2024" name="J Genomics">
        <title>Draft genome sequencing and assembly of Favolaschia claudopus CIRM-BRFM 2984 isolated from oak limbs.</title>
        <authorList>
            <person name="Navarro D."/>
            <person name="Drula E."/>
            <person name="Chaduli D."/>
            <person name="Cazenave R."/>
            <person name="Ahrendt S."/>
            <person name="Wang J."/>
            <person name="Lipzen A."/>
            <person name="Daum C."/>
            <person name="Barry K."/>
            <person name="Grigoriev I.V."/>
            <person name="Favel A."/>
            <person name="Rosso M.N."/>
            <person name="Martin F."/>
        </authorList>
    </citation>
    <scope>NUCLEOTIDE SEQUENCE [LARGE SCALE GENOMIC DNA]</scope>
    <source>
        <strain evidence="2 3">CIRM-BRFM 2984</strain>
    </source>
</reference>
<accession>A0AAW0CCJ0</accession>
<dbReference type="InterPro" id="IPR015943">
    <property type="entry name" value="WD40/YVTN_repeat-like_dom_sf"/>
</dbReference>
<feature type="compositionally biased region" description="Basic and acidic residues" evidence="1">
    <location>
        <begin position="127"/>
        <end position="137"/>
    </location>
</feature>
<protein>
    <submittedName>
        <fullName evidence="2">Uncharacterized protein</fullName>
    </submittedName>
</protein>
<dbReference type="InterPro" id="IPR036322">
    <property type="entry name" value="WD40_repeat_dom_sf"/>
</dbReference>
<proteinExistence type="predicted"/>
<gene>
    <name evidence="2" type="ORF">R3P38DRAFT_2910941</name>
</gene>
<evidence type="ECO:0000256" key="1">
    <source>
        <dbReference type="SAM" id="MobiDB-lite"/>
    </source>
</evidence>
<keyword evidence="3" id="KW-1185">Reference proteome</keyword>
<dbReference type="SUPFAM" id="SSF50978">
    <property type="entry name" value="WD40 repeat-like"/>
    <property type="match status" value="1"/>
</dbReference>
<dbReference type="Proteomes" id="UP001362999">
    <property type="component" value="Unassembled WGS sequence"/>
</dbReference>
<dbReference type="EMBL" id="JAWWNJ010000019">
    <property type="protein sequence ID" value="KAK7036190.1"/>
    <property type="molecule type" value="Genomic_DNA"/>
</dbReference>
<dbReference type="Gene3D" id="2.130.10.10">
    <property type="entry name" value="YVTN repeat-like/Quinoprotein amine dehydrogenase"/>
    <property type="match status" value="1"/>
</dbReference>
<comment type="caution">
    <text evidence="2">The sequence shown here is derived from an EMBL/GenBank/DDBJ whole genome shotgun (WGS) entry which is preliminary data.</text>
</comment>
<evidence type="ECO:0000313" key="2">
    <source>
        <dbReference type="EMBL" id="KAK7036190.1"/>
    </source>
</evidence>
<feature type="compositionally biased region" description="Acidic residues" evidence="1">
    <location>
        <begin position="556"/>
        <end position="577"/>
    </location>
</feature>
<name>A0AAW0CCJ0_9AGAR</name>
<feature type="region of interest" description="Disordered" evidence="1">
    <location>
        <begin position="127"/>
        <end position="149"/>
    </location>
</feature>
<feature type="region of interest" description="Disordered" evidence="1">
    <location>
        <begin position="549"/>
        <end position="577"/>
    </location>
</feature>